<gene>
    <name evidence="1" type="ORF">NT2_02_00660</name>
</gene>
<protein>
    <submittedName>
        <fullName evidence="1">Putative glycosyltransferase</fullName>
    </submittedName>
</protein>
<accession>U2ZZN0</accession>
<dbReference type="SUPFAM" id="SSF53756">
    <property type="entry name" value="UDP-Glycosyltransferase/glycogen phosphorylase"/>
    <property type="match status" value="1"/>
</dbReference>
<reference evidence="1 2" key="1">
    <citation type="submission" date="2013-09" db="EMBL/GenBank/DDBJ databases">
        <title>Whole genome shotgun sequence of Novosphingobium tardaugens NBRC 16725.</title>
        <authorList>
            <person name="Isaki S."/>
            <person name="Hosoyama A."/>
            <person name="Tsuchikane K."/>
            <person name="Katsumata H."/>
            <person name="Ando Y."/>
            <person name="Yamazaki S."/>
            <person name="Fujita N."/>
        </authorList>
    </citation>
    <scope>NUCLEOTIDE SEQUENCE [LARGE SCALE GENOMIC DNA]</scope>
    <source>
        <strain evidence="1 2">NBRC 16725</strain>
    </source>
</reference>
<dbReference type="PANTHER" id="PTHR12526">
    <property type="entry name" value="GLYCOSYLTRANSFERASE"/>
    <property type="match status" value="1"/>
</dbReference>
<dbReference type="NCBIfam" id="TIGR03087">
    <property type="entry name" value="stp1"/>
    <property type="match status" value="1"/>
</dbReference>
<dbReference type="Proteomes" id="UP000016568">
    <property type="component" value="Unassembled WGS sequence"/>
</dbReference>
<organism evidence="1 2">
    <name type="scientific">Caenibius tardaugens NBRC 16725</name>
    <dbReference type="NCBI Taxonomy" id="1219035"/>
    <lineage>
        <taxon>Bacteria</taxon>
        <taxon>Pseudomonadati</taxon>
        <taxon>Pseudomonadota</taxon>
        <taxon>Alphaproteobacteria</taxon>
        <taxon>Sphingomonadales</taxon>
        <taxon>Erythrobacteraceae</taxon>
        <taxon>Caenibius</taxon>
    </lineage>
</organism>
<dbReference type="PANTHER" id="PTHR12526:SF600">
    <property type="entry name" value="GLYCOSYL TRANSFERASE GROUP 1"/>
    <property type="match status" value="1"/>
</dbReference>
<dbReference type="CDD" id="cd03801">
    <property type="entry name" value="GT4_PimA-like"/>
    <property type="match status" value="1"/>
</dbReference>
<evidence type="ECO:0000313" key="1">
    <source>
        <dbReference type="EMBL" id="GAD47983.1"/>
    </source>
</evidence>
<sequence>MNGDILFLAHRLPYPPDRGDKIRSHHILRRLARIAPVHVATFADSDTDWAHEPQLAEIAKTHCLVPRTKPLWRAGVEALWAGEPVSLAAFRDVRLAEYVRQTIANERIGMIYIYSGQMGQYLPPDFDGTVLVDLVDVDSAKFDAYGQRGRSPRAWIDAREGRLLRVEEERLAHHADRTFFVSEAETDLFRARLARPVGVHAVALRNGIDAAFFDPDESRGRPAGFEGAGPHLVFTGQMDYAPNIAAAERLMARLMPKLRRRYPDAQSHIVGRNPPSSLMQFDGRDGCRIWGEVPDVRPYVASADIVVVPLEIARGVQNKVLEAMAMARPVLLTEGAATGIGGEDGVHYIIANSDDEIVQRACACIDDPVRRRGIGRAARQFVIDSLGWEAVLAPLAALVEKSSKRSESRDAA</sequence>
<keyword evidence="2" id="KW-1185">Reference proteome</keyword>
<dbReference type="InterPro" id="IPR017521">
    <property type="entry name" value="Sugar_tfrase_PEP-CTERM_Stp1"/>
</dbReference>
<dbReference type="RefSeq" id="WP_021688890.1">
    <property type="nucleotide sequence ID" value="NZ_BASZ01000002.1"/>
</dbReference>
<dbReference type="AlphaFoldDB" id="U2ZZN0"/>
<dbReference type="Pfam" id="PF13692">
    <property type="entry name" value="Glyco_trans_1_4"/>
    <property type="match status" value="1"/>
</dbReference>
<dbReference type="Gene3D" id="3.40.50.2000">
    <property type="entry name" value="Glycogen Phosphorylase B"/>
    <property type="match status" value="1"/>
</dbReference>
<dbReference type="EMBL" id="BASZ01000002">
    <property type="protein sequence ID" value="GAD47983.1"/>
    <property type="molecule type" value="Genomic_DNA"/>
</dbReference>
<keyword evidence="1" id="KW-0808">Transferase</keyword>
<evidence type="ECO:0000313" key="2">
    <source>
        <dbReference type="Proteomes" id="UP000016568"/>
    </source>
</evidence>
<dbReference type="KEGG" id="ntd:EGO55_20240"/>
<dbReference type="eggNOG" id="COG0438">
    <property type="taxonomic scope" value="Bacteria"/>
</dbReference>
<dbReference type="GO" id="GO:0016757">
    <property type="term" value="F:glycosyltransferase activity"/>
    <property type="evidence" value="ECO:0007669"/>
    <property type="project" value="TreeGrafter"/>
</dbReference>
<dbReference type="OrthoDB" id="9807209at2"/>
<proteinExistence type="predicted"/>
<comment type="caution">
    <text evidence="1">The sequence shown here is derived from an EMBL/GenBank/DDBJ whole genome shotgun (WGS) entry which is preliminary data.</text>
</comment>
<name>U2ZZN0_9SPHN</name>